<keyword evidence="1" id="KW-0805">Transcription regulation</keyword>
<dbReference type="Proteomes" id="UP001155483">
    <property type="component" value="Unassembled WGS sequence"/>
</dbReference>
<protein>
    <submittedName>
        <fullName evidence="5">Helix-turn-helix domain-containing protein</fullName>
    </submittedName>
</protein>
<dbReference type="PROSITE" id="PS01124">
    <property type="entry name" value="HTH_ARAC_FAMILY_2"/>
    <property type="match status" value="1"/>
</dbReference>
<dbReference type="Pfam" id="PF12833">
    <property type="entry name" value="HTH_18"/>
    <property type="match status" value="1"/>
</dbReference>
<keyword evidence="2" id="KW-0238">DNA-binding</keyword>
<dbReference type="SMART" id="SM00342">
    <property type="entry name" value="HTH_ARAC"/>
    <property type="match status" value="1"/>
</dbReference>
<dbReference type="RefSeq" id="WP_279295039.1">
    <property type="nucleotide sequence ID" value="NZ_JAOTIF010000001.1"/>
</dbReference>
<evidence type="ECO:0000256" key="2">
    <source>
        <dbReference type="ARBA" id="ARBA00023125"/>
    </source>
</evidence>
<dbReference type="AlphaFoldDB" id="A0A9X2XTW8"/>
<dbReference type="Gene3D" id="1.10.10.60">
    <property type="entry name" value="Homeodomain-like"/>
    <property type="match status" value="1"/>
</dbReference>
<dbReference type="InterPro" id="IPR018060">
    <property type="entry name" value="HTH_AraC"/>
</dbReference>
<proteinExistence type="predicted"/>
<evidence type="ECO:0000313" key="6">
    <source>
        <dbReference type="Proteomes" id="UP001155483"/>
    </source>
</evidence>
<reference evidence="5" key="1">
    <citation type="submission" date="2022-09" db="EMBL/GenBank/DDBJ databases">
        <authorList>
            <person name="Yuan C."/>
            <person name="Ke Z."/>
        </authorList>
    </citation>
    <scope>NUCLEOTIDE SEQUENCE</scope>
    <source>
        <strain evidence="5">LB-8</strain>
    </source>
</reference>
<evidence type="ECO:0000256" key="1">
    <source>
        <dbReference type="ARBA" id="ARBA00023015"/>
    </source>
</evidence>
<dbReference type="GO" id="GO:0046872">
    <property type="term" value="F:metal ion binding"/>
    <property type="evidence" value="ECO:0007669"/>
    <property type="project" value="InterPro"/>
</dbReference>
<dbReference type="GO" id="GO:0043565">
    <property type="term" value="F:sequence-specific DNA binding"/>
    <property type="evidence" value="ECO:0007669"/>
    <property type="project" value="InterPro"/>
</dbReference>
<dbReference type="PANTHER" id="PTHR43280:SF2">
    <property type="entry name" value="HTH-TYPE TRANSCRIPTIONAL REGULATOR EXSA"/>
    <property type="match status" value="1"/>
</dbReference>
<reference evidence="5" key="2">
    <citation type="submission" date="2023-04" db="EMBL/GenBank/DDBJ databases">
        <title>Paracnuella aquatica gen. nov., sp. nov., a member of the family Chitinophagaceae isolated from a hot spring.</title>
        <authorList>
            <person name="Wang C."/>
        </authorList>
    </citation>
    <scope>NUCLEOTIDE SEQUENCE</scope>
    <source>
        <strain evidence="5">LB-8</strain>
    </source>
</reference>
<dbReference type="InterPro" id="IPR009057">
    <property type="entry name" value="Homeodomain-like_sf"/>
</dbReference>
<evidence type="ECO:0000313" key="5">
    <source>
        <dbReference type="EMBL" id="MCU7547593.1"/>
    </source>
</evidence>
<dbReference type="InterPro" id="IPR018062">
    <property type="entry name" value="HTH_AraC-typ_CS"/>
</dbReference>
<feature type="domain" description="HTH araC/xylS-type" evidence="4">
    <location>
        <begin position="71"/>
        <end position="175"/>
    </location>
</feature>
<dbReference type="EMBL" id="JAOTIF010000001">
    <property type="protein sequence ID" value="MCU7547593.1"/>
    <property type="molecule type" value="Genomic_DNA"/>
</dbReference>
<keyword evidence="6" id="KW-1185">Reference proteome</keyword>
<dbReference type="Gene3D" id="3.30.70.100">
    <property type="match status" value="1"/>
</dbReference>
<organism evidence="5 6">
    <name type="scientific">Paraflavisolibacter caeni</name>
    <dbReference type="NCBI Taxonomy" id="2982496"/>
    <lineage>
        <taxon>Bacteria</taxon>
        <taxon>Pseudomonadati</taxon>
        <taxon>Bacteroidota</taxon>
        <taxon>Chitinophagia</taxon>
        <taxon>Chitinophagales</taxon>
        <taxon>Chitinophagaceae</taxon>
        <taxon>Paraflavisolibacter</taxon>
    </lineage>
</organism>
<keyword evidence="3" id="KW-0804">Transcription</keyword>
<comment type="caution">
    <text evidence="5">The sequence shown here is derived from an EMBL/GenBank/DDBJ whole genome shotgun (WGS) entry which is preliminary data.</text>
</comment>
<dbReference type="GO" id="GO:0003700">
    <property type="term" value="F:DNA-binding transcription factor activity"/>
    <property type="evidence" value="ECO:0007669"/>
    <property type="project" value="InterPro"/>
</dbReference>
<dbReference type="PROSITE" id="PS00041">
    <property type="entry name" value="HTH_ARAC_FAMILY_1"/>
    <property type="match status" value="1"/>
</dbReference>
<dbReference type="InterPro" id="IPR036163">
    <property type="entry name" value="HMA_dom_sf"/>
</dbReference>
<sequence>MKLFIKNMVCSRCIMTVEQILKEHGIKTEKVNLGEAELAEPLSDTERDQINQSLQKVGFELLDDLKKQQIEKIKSLIIQKVQSGEIEEHFILSNFLAASMFKDYSYLSKLFSEQQGITIEQFFIQQKIEKVKEWLIYDEFALNEISWKLGYSSVQHLSAQFKRVTGMTPSTFKKTGNVHRKTLDNI</sequence>
<name>A0A9X2XTW8_9BACT</name>
<dbReference type="PANTHER" id="PTHR43280">
    <property type="entry name" value="ARAC-FAMILY TRANSCRIPTIONAL REGULATOR"/>
    <property type="match status" value="1"/>
</dbReference>
<dbReference type="SUPFAM" id="SSF55008">
    <property type="entry name" value="HMA, heavy metal-associated domain"/>
    <property type="match status" value="1"/>
</dbReference>
<evidence type="ECO:0000256" key="3">
    <source>
        <dbReference type="ARBA" id="ARBA00023163"/>
    </source>
</evidence>
<accession>A0A9X2XTW8</accession>
<gene>
    <name evidence="5" type="ORF">OCK74_00640</name>
</gene>
<dbReference type="SUPFAM" id="SSF46689">
    <property type="entry name" value="Homeodomain-like"/>
    <property type="match status" value="1"/>
</dbReference>
<evidence type="ECO:0000259" key="4">
    <source>
        <dbReference type="PROSITE" id="PS01124"/>
    </source>
</evidence>